<dbReference type="PRINTS" id="PR00950">
    <property type="entry name" value="TYPE3IMSPROT"/>
</dbReference>
<feature type="transmembrane region" description="Helical" evidence="3">
    <location>
        <begin position="39"/>
        <end position="65"/>
    </location>
</feature>
<dbReference type="SUPFAM" id="SSF160544">
    <property type="entry name" value="EscU C-terminal domain-like"/>
    <property type="match status" value="1"/>
</dbReference>
<dbReference type="Proteomes" id="UP000236752">
    <property type="component" value="Unassembled WGS sequence"/>
</dbReference>
<keyword evidence="5" id="KW-1185">Reference proteome</keyword>
<dbReference type="Gene3D" id="3.40.1690.10">
    <property type="entry name" value="secretion proteins EscU"/>
    <property type="match status" value="1"/>
</dbReference>
<dbReference type="EMBL" id="FNUZ01000003">
    <property type="protein sequence ID" value="SEG33002.1"/>
    <property type="molecule type" value="Genomic_DNA"/>
</dbReference>
<accession>A0A1H5Z9M5</accession>
<feature type="compositionally biased region" description="Basic and acidic residues" evidence="2">
    <location>
        <begin position="7"/>
        <end position="23"/>
    </location>
</feature>
<dbReference type="AlphaFoldDB" id="A0A1H5Z9M5"/>
<name>A0A1H5Z9M5_9RHOB</name>
<protein>
    <submittedName>
        <fullName evidence="4">Flagellar biosynthetic protein FlhB</fullName>
    </submittedName>
</protein>
<evidence type="ECO:0000313" key="4">
    <source>
        <dbReference type="EMBL" id="SEG33002.1"/>
    </source>
</evidence>
<dbReference type="Gene3D" id="6.10.250.2080">
    <property type="match status" value="1"/>
</dbReference>
<keyword evidence="4" id="KW-0969">Cilium</keyword>
<dbReference type="RefSeq" id="WP_103910793.1">
    <property type="nucleotide sequence ID" value="NZ_FNUZ01000003.1"/>
</dbReference>
<dbReference type="PANTHER" id="PTHR30531:SF12">
    <property type="entry name" value="FLAGELLAR BIOSYNTHETIC PROTEIN FLHB"/>
    <property type="match status" value="1"/>
</dbReference>
<evidence type="ECO:0000256" key="1">
    <source>
        <dbReference type="ARBA" id="ARBA00010690"/>
    </source>
</evidence>
<dbReference type="GO" id="GO:0005886">
    <property type="term" value="C:plasma membrane"/>
    <property type="evidence" value="ECO:0007669"/>
    <property type="project" value="TreeGrafter"/>
</dbReference>
<organism evidence="4 5">
    <name type="scientific">Thalassococcus halodurans</name>
    <dbReference type="NCBI Taxonomy" id="373675"/>
    <lineage>
        <taxon>Bacteria</taxon>
        <taxon>Pseudomonadati</taxon>
        <taxon>Pseudomonadota</taxon>
        <taxon>Alphaproteobacteria</taxon>
        <taxon>Rhodobacterales</taxon>
        <taxon>Roseobacteraceae</taxon>
        <taxon>Thalassococcus</taxon>
    </lineage>
</organism>
<keyword evidence="4" id="KW-0282">Flagellum</keyword>
<reference evidence="4 5" key="1">
    <citation type="submission" date="2016-10" db="EMBL/GenBank/DDBJ databases">
        <authorList>
            <person name="de Groot N.N."/>
        </authorList>
    </citation>
    <scope>NUCLEOTIDE SEQUENCE [LARGE SCALE GENOMIC DNA]</scope>
    <source>
        <strain evidence="4 5">DSM 26915</strain>
    </source>
</reference>
<feature type="region of interest" description="Disordered" evidence="2">
    <location>
        <begin position="1"/>
        <end position="26"/>
    </location>
</feature>
<dbReference type="GO" id="GO:0009306">
    <property type="term" value="P:protein secretion"/>
    <property type="evidence" value="ECO:0007669"/>
    <property type="project" value="InterPro"/>
</dbReference>
<dbReference type="InterPro" id="IPR006135">
    <property type="entry name" value="T3SS_substrate_exporter"/>
</dbReference>
<keyword evidence="3" id="KW-0812">Transmembrane</keyword>
<feature type="transmembrane region" description="Helical" evidence="3">
    <location>
        <begin position="94"/>
        <end position="117"/>
    </location>
</feature>
<feature type="transmembrane region" description="Helical" evidence="3">
    <location>
        <begin position="152"/>
        <end position="171"/>
    </location>
</feature>
<dbReference type="Pfam" id="PF01312">
    <property type="entry name" value="Bac_export_2"/>
    <property type="match status" value="1"/>
</dbReference>
<dbReference type="OrthoDB" id="9807950at2"/>
<sequence>MAEDQDSEKSHEPSEKKLRDARQKGQVARSPDLLTATAYGGFLIGAIALGSGAIMTAANGLMIYWSQAAQFFPNNGSGLDNTDWFKPLLNVTGALWLFWVVPGLCVLAVLLATRTLIFSPSKLAPKLSRISLLENAKNKFGKRGLFEFSKSAVKLLIYCIILGIFIRLNLNEILASLAQEAHQIAVLQTNVVIRFLTLVFVVALVIAAVDFLWQHFEFLSRNRMSHKELRDEAKEAEGDPHQKSQRRARAEEIARQNIAASVPKADVIIVNPTHYAVALQWDSSKHSAPICVAKGVDEVAARIREIANESGVPIHSDPPVARAIHKTVEIGAEIQPELYRAVAAALRFAEAARVAKKRGL</sequence>
<evidence type="ECO:0000313" key="5">
    <source>
        <dbReference type="Proteomes" id="UP000236752"/>
    </source>
</evidence>
<keyword evidence="3" id="KW-1133">Transmembrane helix</keyword>
<keyword evidence="3" id="KW-0472">Membrane</keyword>
<evidence type="ECO:0000256" key="3">
    <source>
        <dbReference type="SAM" id="Phobius"/>
    </source>
</evidence>
<keyword evidence="4" id="KW-0966">Cell projection</keyword>
<dbReference type="PANTHER" id="PTHR30531">
    <property type="entry name" value="FLAGELLAR BIOSYNTHETIC PROTEIN FLHB"/>
    <property type="match status" value="1"/>
</dbReference>
<feature type="transmembrane region" description="Helical" evidence="3">
    <location>
        <begin position="191"/>
        <end position="213"/>
    </location>
</feature>
<dbReference type="InterPro" id="IPR029025">
    <property type="entry name" value="T3SS_substrate_exporter_C"/>
</dbReference>
<gene>
    <name evidence="4" type="ORF">SAMN04488045_2495</name>
</gene>
<evidence type="ECO:0000256" key="2">
    <source>
        <dbReference type="SAM" id="MobiDB-lite"/>
    </source>
</evidence>
<comment type="similarity">
    <text evidence="1">Belongs to the type III secretion exporter family.</text>
</comment>
<proteinExistence type="inferred from homology"/>